<name>A0ACB9EIM4_ARCLA</name>
<dbReference type="Proteomes" id="UP001055879">
    <property type="component" value="Linkage Group LG02"/>
</dbReference>
<reference evidence="1 2" key="2">
    <citation type="journal article" date="2022" name="Mol. Ecol. Resour.">
        <title>The genomes of chicory, endive, great burdock and yacon provide insights into Asteraceae paleo-polyploidization history and plant inulin production.</title>
        <authorList>
            <person name="Fan W."/>
            <person name="Wang S."/>
            <person name="Wang H."/>
            <person name="Wang A."/>
            <person name="Jiang F."/>
            <person name="Liu H."/>
            <person name="Zhao H."/>
            <person name="Xu D."/>
            <person name="Zhang Y."/>
        </authorList>
    </citation>
    <scope>NUCLEOTIDE SEQUENCE [LARGE SCALE GENOMIC DNA]</scope>
    <source>
        <strain evidence="2">cv. Niubang</strain>
    </source>
</reference>
<protein>
    <submittedName>
        <fullName evidence="1">Uncharacterized protein</fullName>
    </submittedName>
</protein>
<organism evidence="1 2">
    <name type="scientific">Arctium lappa</name>
    <name type="common">Greater burdock</name>
    <name type="synonym">Lappa major</name>
    <dbReference type="NCBI Taxonomy" id="4217"/>
    <lineage>
        <taxon>Eukaryota</taxon>
        <taxon>Viridiplantae</taxon>
        <taxon>Streptophyta</taxon>
        <taxon>Embryophyta</taxon>
        <taxon>Tracheophyta</taxon>
        <taxon>Spermatophyta</taxon>
        <taxon>Magnoliopsida</taxon>
        <taxon>eudicotyledons</taxon>
        <taxon>Gunneridae</taxon>
        <taxon>Pentapetalae</taxon>
        <taxon>asterids</taxon>
        <taxon>campanulids</taxon>
        <taxon>Asterales</taxon>
        <taxon>Asteraceae</taxon>
        <taxon>Carduoideae</taxon>
        <taxon>Cardueae</taxon>
        <taxon>Arctiinae</taxon>
        <taxon>Arctium</taxon>
    </lineage>
</organism>
<comment type="caution">
    <text evidence="1">The sequence shown here is derived from an EMBL/GenBank/DDBJ whole genome shotgun (WGS) entry which is preliminary data.</text>
</comment>
<accession>A0ACB9EIM4</accession>
<keyword evidence="2" id="KW-1185">Reference proteome</keyword>
<gene>
    <name evidence="1" type="ORF">L6452_05866</name>
</gene>
<evidence type="ECO:0000313" key="2">
    <source>
        <dbReference type="Proteomes" id="UP001055879"/>
    </source>
</evidence>
<proteinExistence type="predicted"/>
<sequence length="403" mass="44864">MVGSRTHLGSKSELESESDISEATQQHHIEQPEGGSVAVSERREENPPSEEEHNSVKIEEGTNERLLSQISRATKSTVQGGPVPMDIETEVHTSNPAQANRSEALPSSTSEASTKGETSNLATSSQQDLEKNKSARPLVQERLHISPKDCLLEREWHNLTTQGLLSLDSKVSTHVRFSSSSDIDLEDAKPIRTIIEKSLKKDSPGLMGSPSGANIKPTLKEGPFVLEGSKTHLENTSEVSELRTTLNSESSRMEALEKLVIGNSSILSKVIEEPKAELLKAIPTPFAPSTTSKDFSHFKEEASHQTKTVEDLLKNVLSSERKLKRKNPETVALKRQGRSPDLKTLMANMINLKGHQAFKRGRKLNKERLKRRKIQLLHLKKTEKYKKRNQRGTPSLLKITKKF</sequence>
<dbReference type="EMBL" id="CM042048">
    <property type="protein sequence ID" value="KAI3758307.1"/>
    <property type="molecule type" value="Genomic_DNA"/>
</dbReference>
<evidence type="ECO:0000313" key="1">
    <source>
        <dbReference type="EMBL" id="KAI3758307.1"/>
    </source>
</evidence>
<reference evidence="2" key="1">
    <citation type="journal article" date="2022" name="Mol. Ecol. Resour.">
        <title>The genomes of chicory, endive, great burdock and yacon provide insights into Asteraceae palaeo-polyploidization history and plant inulin production.</title>
        <authorList>
            <person name="Fan W."/>
            <person name="Wang S."/>
            <person name="Wang H."/>
            <person name="Wang A."/>
            <person name="Jiang F."/>
            <person name="Liu H."/>
            <person name="Zhao H."/>
            <person name="Xu D."/>
            <person name="Zhang Y."/>
        </authorList>
    </citation>
    <scope>NUCLEOTIDE SEQUENCE [LARGE SCALE GENOMIC DNA]</scope>
    <source>
        <strain evidence="2">cv. Niubang</strain>
    </source>
</reference>